<gene>
    <name evidence="13" type="ORF">RHGRI_031604</name>
</gene>
<dbReference type="Pfam" id="PF07800">
    <property type="entry name" value="DUF1644"/>
    <property type="match status" value="1"/>
</dbReference>
<feature type="region of interest" description="Disordered" evidence="11">
    <location>
        <begin position="790"/>
        <end position="828"/>
    </location>
</feature>
<feature type="region of interest" description="Disordered" evidence="11">
    <location>
        <begin position="1"/>
        <end position="72"/>
    </location>
</feature>
<evidence type="ECO:0000256" key="9">
    <source>
        <dbReference type="ARBA" id="ARBA00048329"/>
    </source>
</evidence>
<dbReference type="PANTHER" id="PTHR48016">
    <property type="entry name" value="MAP KINASE KINASE KINASE SSK2-RELATED-RELATED"/>
    <property type="match status" value="1"/>
</dbReference>
<accession>A0AAV6IBX3</accession>
<evidence type="ECO:0000256" key="4">
    <source>
        <dbReference type="ARBA" id="ARBA00022679"/>
    </source>
</evidence>
<feature type="region of interest" description="Disordered" evidence="11">
    <location>
        <begin position="751"/>
        <end position="776"/>
    </location>
</feature>
<feature type="region of interest" description="Disordered" evidence="11">
    <location>
        <begin position="258"/>
        <end position="299"/>
    </location>
</feature>
<evidence type="ECO:0000256" key="6">
    <source>
        <dbReference type="ARBA" id="ARBA00022777"/>
    </source>
</evidence>
<dbReference type="InterPro" id="IPR012866">
    <property type="entry name" value="DUF1644"/>
</dbReference>
<evidence type="ECO:0000259" key="12">
    <source>
        <dbReference type="PROSITE" id="PS50011"/>
    </source>
</evidence>
<dbReference type="SUPFAM" id="SSF56112">
    <property type="entry name" value="Protein kinase-like (PK-like)"/>
    <property type="match status" value="1"/>
</dbReference>
<dbReference type="InterPro" id="IPR050538">
    <property type="entry name" value="MAP_kinase_kinase_kinase"/>
</dbReference>
<sequence length="1173" mass="130979">MHRVPRFFGHSDKKKNHRNAAPAPMDPSTPKRRGTPKLDRRLAKKNIDYEPSTSFSSDAASPSPSLRTRSLDISPLGDRTSFRIQGIDGEFDEICRSLGLSGPDDFSIPADAWEARKSRSSLDLPPRSRLRQIENPTGVDDKVKDCSSGGDVCVLSDRLVDAVRVSNVCELSADRLIDTFRVGNASHKQSNTTPASPDFAITVESSRCVGGGSGGGIKGVRPPAVLAPPPSILRPVIDYTSSTWDILNSFAPAVGDVDRGLSSSRGLSDDDDDEEEVEVEEEEEEEEEEVVKAGEGLDGARVGETAHLSASCSFTTTSNDDDCSSSTTEPTSNISPNERFRRIISHWEKGELLGRGSFGSVYEGIADGGFFIAVKEVSLLDQGAQGRQSIFQLEQEIALLSQFQHENIVQYYGTDKDESNLYIFLELVTKGSLLNLYQKYNLQESTVSSYTRQILHGLKYLHERNVVHRDIKCANILVDTNGSVKLADFGLAKVTKLNDVKSCKGTPFWMAPEVVKRNNQGYGLAADIWSLGCTVLEMLTRQIPYSDLESAIAKCVDLLLLGKQMQALFRIGRGVPPLVPDSLSADAQDFILQCLQVNPSARPTASQLLDHSYVKRVVGVNVLQVSEAQFSWKIVQRVLFCVGVQLFCVGVRLCIDTESEIAQFTQTNFLHPSGRACNREATDRETEDRNRLVFAWIIPDVLHVETCRGLMQHLEFVKEYELRPQKVIIAEPCNLHLQLICHFQTQSSPPSTTIAIPTKPSHPLNTTKPSPTATQTTQYQFDLRMAKVSKLRQKSDSRRHKVNPYLVPSRSSKVSKDVHQKKKSSKVSEKKEWKDAKCSVCMEYPHNAVLLLCSSYHKGCLPYMCATSNRYSNCLEQYKKAYTKTTSTQIAESGHGTMDNTAFNLGFDCPDEKAEVSELLCPLCRGQVKGWTVVEPARNYLNAKRRTCMQDNCSFVGTYKELRKHVRAKHPRARPREVDPSLAEKWKRLEHERERDDVISTIRSSTPGAIVIGDYVIERNYRGFSSDYDMDDYMDDPIFRFESLGGGRNGDFNFDRGYHSSDEEDGDMGGTGAASGRFGDNLFSRFRRYRSRFAPERLDVIWFYAQWSLKHDKVDDPGVLNVSVDMSLLCFILFQGCNCGVDVGCKDDGVATPEENSKEAHGNTFYLYLWGML</sequence>
<organism evidence="13 14">
    <name type="scientific">Rhododendron griersonianum</name>
    <dbReference type="NCBI Taxonomy" id="479676"/>
    <lineage>
        <taxon>Eukaryota</taxon>
        <taxon>Viridiplantae</taxon>
        <taxon>Streptophyta</taxon>
        <taxon>Embryophyta</taxon>
        <taxon>Tracheophyta</taxon>
        <taxon>Spermatophyta</taxon>
        <taxon>Magnoliopsida</taxon>
        <taxon>eudicotyledons</taxon>
        <taxon>Gunneridae</taxon>
        <taxon>Pentapetalae</taxon>
        <taxon>asterids</taxon>
        <taxon>Ericales</taxon>
        <taxon>Ericaceae</taxon>
        <taxon>Ericoideae</taxon>
        <taxon>Rhodoreae</taxon>
        <taxon>Rhododendron</taxon>
    </lineage>
</organism>
<dbReference type="InterPro" id="IPR008271">
    <property type="entry name" value="Ser/Thr_kinase_AS"/>
</dbReference>
<keyword evidence="14" id="KW-1185">Reference proteome</keyword>
<dbReference type="EC" id="2.7.11.25" evidence="2"/>
<dbReference type="EMBL" id="JACTNZ010000011">
    <property type="protein sequence ID" value="KAG5524972.1"/>
    <property type="molecule type" value="Genomic_DNA"/>
</dbReference>
<evidence type="ECO:0000313" key="14">
    <source>
        <dbReference type="Proteomes" id="UP000823749"/>
    </source>
</evidence>
<dbReference type="Proteomes" id="UP000823749">
    <property type="component" value="Chromosome 11"/>
</dbReference>
<feature type="domain" description="Protein kinase" evidence="12">
    <location>
        <begin position="347"/>
        <end position="614"/>
    </location>
</feature>
<comment type="catalytic activity">
    <reaction evidence="9">
        <text>L-seryl-[protein] + ATP = O-phospho-L-seryl-[protein] + ADP + H(+)</text>
        <dbReference type="Rhea" id="RHEA:17989"/>
        <dbReference type="Rhea" id="RHEA-COMP:9863"/>
        <dbReference type="Rhea" id="RHEA-COMP:11604"/>
        <dbReference type="ChEBI" id="CHEBI:15378"/>
        <dbReference type="ChEBI" id="CHEBI:29999"/>
        <dbReference type="ChEBI" id="CHEBI:30616"/>
        <dbReference type="ChEBI" id="CHEBI:83421"/>
        <dbReference type="ChEBI" id="CHEBI:456216"/>
        <dbReference type="EC" id="2.7.11.25"/>
    </reaction>
</comment>
<keyword evidence="3" id="KW-0723">Serine/threonine-protein kinase</keyword>
<feature type="region of interest" description="Disordered" evidence="11">
    <location>
        <begin position="312"/>
        <end position="335"/>
    </location>
</feature>
<dbReference type="AlphaFoldDB" id="A0AAV6IBX3"/>
<protein>
    <recommendedName>
        <fullName evidence="2">mitogen-activated protein kinase kinase kinase</fullName>
        <ecNumber evidence="2">2.7.11.25</ecNumber>
    </recommendedName>
</protein>
<dbReference type="FunFam" id="1.10.510.10:FF:000359">
    <property type="entry name" value="Mitogen-activated protein kinase 1, putative, expressed"/>
    <property type="match status" value="1"/>
</dbReference>
<dbReference type="GO" id="GO:0005737">
    <property type="term" value="C:cytoplasm"/>
    <property type="evidence" value="ECO:0007669"/>
    <property type="project" value="TreeGrafter"/>
</dbReference>
<dbReference type="PROSITE" id="PS50011">
    <property type="entry name" value="PROTEIN_KINASE_DOM"/>
    <property type="match status" value="1"/>
</dbReference>
<dbReference type="InterPro" id="IPR000719">
    <property type="entry name" value="Prot_kinase_dom"/>
</dbReference>
<evidence type="ECO:0000256" key="1">
    <source>
        <dbReference type="ARBA" id="ARBA00006529"/>
    </source>
</evidence>
<evidence type="ECO:0000256" key="3">
    <source>
        <dbReference type="ARBA" id="ARBA00022527"/>
    </source>
</evidence>
<dbReference type="InterPro" id="IPR011009">
    <property type="entry name" value="Kinase-like_dom_sf"/>
</dbReference>
<dbReference type="GO" id="GO:1902065">
    <property type="term" value="P:response to L-glutamate"/>
    <property type="evidence" value="ECO:0007669"/>
    <property type="project" value="UniProtKB-ARBA"/>
</dbReference>
<evidence type="ECO:0000256" key="8">
    <source>
        <dbReference type="ARBA" id="ARBA00047559"/>
    </source>
</evidence>
<evidence type="ECO:0000256" key="11">
    <source>
        <dbReference type="SAM" id="MobiDB-lite"/>
    </source>
</evidence>
<keyword evidence="5 10" id="KW-0547">Nucleotide-binding</keyword>
<dbReference type="SMART" id="SM00220">
    <property type="entry name" value="S_TKc"/>
    <property type="match status" value="1"/>
</dbReference>
<feature type="compositionally biased region" description="Basic and acidic residues" evidence="11">
    <location>
        <begin position="36"/>
        <end position="48"/>
    </location>
</feature>
<feature type="compositionally biased region" description="Low complexity" evidence="11">
    <location>
        <begin position="312"/>
        <end position="328"/>
    </location>
</feature>
<keyword evidence="6" id="KW-0418">Kinase</keyword>
<dbReference type="Pfam" id="PF00069">
    <property type="entry name" value="Pkinase"/>
    <property type="match status" value="1"/>
</dbReference>
<feature type="binding site" evidence="10">
    <location>
        <position position="375"/>
    </location>
    <ligand>
        <name>ATP</name>
        <dbReference type="ChEBI" id="CHEBI:30616"/>
    </ligand>
</feature>
<comment type="caution">
    <text evidence="13">The sequence shown here is derived from an EMBL/GenBank/DDBJ whole genome shotgun (WGS) entry which is preliminary data.</text>
</comment>
<dbReference type="PANTHER" id="PTHR48016:SF29">
    <property type="entry name" value="MITOGEN-ACTIVATED PROTEIN KINASE KINASE KINASE 1-RELATED"/>
    <property type="match status" value="1"/>
</dbReference>
<dbReference type="PROSITE" id="PS00108">
    <property type="entry name" value="PROTEIN_KINASE_ST"/>
    <property type="match status" value="1"/>
</dbReference>
<dbReference type="GO" id="GO:0004709">
    <property type="term" value="F:MAP kinase kinase kinase activity"/>
    <property type="evidence" value="ECO:0007669"/>
    <property type="project" value="UniProtKB-EC"/>
</dbReference>
<reference evidence="13" key="1">
    <citation type="submission" date="2020-08" db="EMBL/GenBank/DDBJ databases">
        <title>Plant Genome Project.</title>
        <authorList>
            <person name="Zhang R.-G."/>
        </authorList>
    </citation>
    <scope>NUCLEOTIDE SEQUENCE</scope>
    <source>
        <strain evidence="13">WSP0</strain>
        <tissue evidence="13">Leaf</tissue>
    </source>
</reference>
<dbReference type="Gene3D" id="3.30.200.20">
    <property type="entry name" value="Phosphorylase Kinase, domain 1"/>
    <property type="match status" value="1"/>
</dbReference>
<dbReference type="InterPro" id="IPR017441">
    <property type="entry name" value="Protein_kinase_ATP_BS"/>
</dbReference>
<comment type="similarity">
    <text evidence="1">Belongs to the protein kinase superfamily. STE Ser/Thr protein kinase family. MAP kinase kinase kinase subfamily.</text>
</comment>
<keyword evidence="4" id="KW-0808">Transferase</keyword>
<evidence type="ECO:0000256" key="10">
    <source>
        <dbReference type="PROSITE-ProRule" id="PRU10141"/>
    </source>
</evidence>
<dbReference type="PROSITE" id="PS00107">
    <property type="entry name" value="PROTEIN_KINASE_ATP"/>
    <property type="match status" value="1"/>
</dbReference>
<evidence type="ECO:0000256" key="5">
    <source>
        <dbReference type="ARBA" id="ARBA00022741"/>
    </source>
</evidence>
<proteinExistence type="inferred from homology"/>
<feature type="compositionally biased region" description="Low complexity" evidence="11">
    <location>
        <begin position="51"/>
        <end position="65"/>
    </location>
</feature>
<evidence type="ECO:0000313" key="13">
    <source>
        <dbReference type="EMBL" id="KAG5524972.1"/>
    </source>
</evidence>
<evidence type="ECO:0000256" key="2">
    <source>
        <dbReference type="ARBA" id="ARBA00012406"/>
    </source>
</evidence>
<name>A0AAV6IBX3_9ERIC</name>
<feature type="compositionally biased region" description="Acidic residues" evidence="11">
    <location>
        <begin position="269"/>
        <end position="289"/>
    </location>
</feature>
<keyword evidence="7 10" id="KW-0067">ATP-binding</keyword>
<evidence type="ECO:0000256" key="7">
    <source>
        <dbReference type="ARBA" id="ARBA00022840"/>
    </source>
</evidence>
<dbReference type="Gene3D" id="1.10.510.10">
    <property type="entry name" value="Transferase(Phosphotransferase) domain 1"/>
    <property type="match status" value="1"/>
</dbReference>
<feature type="compositionally biased region" description="Low complexity" evidence="11">
    <location>
        <begin position="766"/>
        <end position="776"/>
    </location>
</feature>
<dbReference type="GO" id="GO:0005524">
    <property type="term" value="F:ATP binding"/>
    <property type="evidence" value="ECO:0007669"/>
    <property type="project" value="UniProtKB-UniRule"/>
</dbReference>
<feature type="compositionally biased region" description="Basic residues" evidence="11">
    <location>
        <begin position="790"/>
        <end position="802"/>
    </location>
</feature>
<comment type="catalytic activity">
    <reaction evidence="8">
        <text>L-threonyl-[protein] + ATP = O-phospho-L-threonyl-[protein] + ADP + H(+)</text>
        <dbReference type="Rhea" id="RHEA:46608"/>
        <dbReference type="Rhea" id="RHEA-COMP:11060"/>
        <dbReference type="Rhea" id="RHEA-COMP:11605"/>
        <dbReference type="ChEBI" id="CHEBI:15378"/>
        <dbReference type="ChEBI" id="CHEBI:30013"/>
        <dbReference type="ChEBI" id="CHEBI:30616"/>
        <dbReference type="ChEBI" id="CHEBI:61977"/>
        <dbReference type="ChEBI" id="CHEBI:456216"/>
        <dbReference type="EC" id="2.7.11.25"/>
    </reaction>
</comment>